<dbReference type="EMBL" id="CP016769">
    <property type="protein sequence ID" value="ASY10926.1"/>
    <property type="molecule type" value="Genomic_DNA"/>
</dbReference>
<evidence type="ECO:0000313" key="5">
    <source>
        <dbReference type="Proteomes" id="UP000217144"/>
    </source>
</evidence>
<dbReference type="CDD" id="cd04181">
    <property type="entry name" value="NTP_transferase"/>
    <property type="match status" value="1"/>
</dbReference>
<dbReference type="KEGG" id="plan:A1s21148_05410"/>
<gene>
    <name evidence="4" type="ORF">A1s21148_05410</name>
</gene>
<dbReference type="SUPFAM" id="SSF53448">
    <property type="entry name" value="Nucleotide-diphospho-sugar transferases"/>
    <property type="match status" value="1"/>
</dbReference>
<keyword evidence="5" id="KW-1185">Reference proteome</keyword>
<dbReference type="InterPro" id="IPR005835">
    <property type="entry name" value="NTP_transferase_dom"/>
</dbReference>
<dbReference type="Gene3D" id="2.160.10.10">
    <property type="entry name" value="Hexapeptide repeat proteins"/>
    <property type="match status" value="1"/>
</dbReference>
<dbReference type="Pfam" id="PF25087">
    <property type="entry name" value="GMPPB_C"/>
    <property type="match status" value="1"/>
</dbReference>
<accession>A0AAD0E4S6</accession>
<feature type="domain" description="Mannose-1-phosphate guanyltransferase C-terminal" evidence="3">
    <location>
        <begin position="246"/>
        <end position="310"/>
    </location>
</feature>
<dbReference type="AlphaFoldDB" id="A0AAD0E4S6"/>
<dbReference type="InterPro" id="IPR056729">
    <property type="entry name" value="GMPPB_C"/>
</dbReference>
<dbReference type="GO" id="GO:0016779">
    <property type="term" value="F:nucleotidyltransferase activity"/>
    <property type="evidence" value="ECO:0007669"/>
    <property type="project" value="UniProtKB-KW"/>
</dbReference>
<organism evidence="4 5">
    <name type="scientific">Candidatus Planktophila lacus</name>
    <dbReference type="NCBI Taxonomy" id="1884913"/>
    <lineage>
        <taxon>Bacteria</taxon>
        <taxon>Bacillati</taxon>
        <taxon>Actinomycetota</taxon>
        <taxon>Actinomycetes</taxon>
        <taxon>Candidatus Nanopelagicales</taxon>
        <taxon>Candidatus Nanopelagicaceae</taxon>
        <taxon>Candidatus Planktophila</taxon>
    </lineage>
</organism>
<proteinExistence type="inferred from homology"/>
<dbReference type="InterPro" id="IPR029044">
    <property type="entry name" value="Nucleotide-diphossugar_trans"/>
</dbReference>
<evidence type="ECO:0000313" key="4">
    <source>
        <dbReference type="EMBL" id="ASY10926.1"/>
    </source>
</evidence>
<feature type="domain" description="Nucleotidyl transferase" evidence="2">
    <location>
        <begin position="4"/>
        <end position="238"/>
    </location>
</feature>
<reference evidence="4 5" key="1">
    <citation type="submission" date="2016-07" db="EMBL/GenBank/DDBJ databases">
        <title>High microdiversification within the ubiquitous acI lineage of Actinobacteria.</title>
        <authorList>
            <person name="Neuenschwander S.M."/>
            <person name="Salcher M."/>
            <person name="Ghai R."/>
            <person name="Pernthaler J."/>
        </authorList>
    </citation>
    <scope>NUCLEOTIDE SEQUENCE [LARGE SCALE GENOMIC DNA]</scope>
    <source>
        <strain evidence="4">MMS-21-148</strain>
    </source>
</reference>
<dbReference type="Pfam" id="PF00483">
    <property type="entry name" value="NTP_transferase"/>
    <property type="match status" value="1"/>
</dbReference>
<evidence type="ECO:0000256" key="1">
    <source>
        <dbReference type="ARBA" id="ARBA00007274"/>
    </source>
</evidence>
<sequence length="325" mass="34477">MAIGILLVGGFGTRLKPLTNQTPKPMLPVGGLPVTEHQLLAAKKAGITTVILATSYLSEVFIPYFGDGSKWGMQLKYAVEKEPLGTGGAIRNAAELIDLEAAKAEDEEFVIFNGDVLSHHSIAAQLEFHRKNKADITLHLISVEDARAFGCVPTDDQGRVTAFLEKMDNPVTNAINAGCYVFSPSVISDIPLNKVVSVERETFPNLVNSGRPVFGYSEQSYWLDIGTPAALFKGSRDLVNGAFAAGEGTTFGPDSLATGGSSIGANCEIGQGVRIENSIIGDNVKIGAGALIRDSFILHGSEVQADAQIVSKYLSPTENLEISPA</sequence>
<dbReference type="Gene3D" id="3.90.550.10">
    <property type="entry name" value="Spore Coat Polysaccharide Biosynthesis Protein SpsA, Chain A"/>
    <property type="match status" value="1"/>
</dbReference>
<protein>
    <submittedName>
        <fullName evidence="4">Mannose-1-phosphate guanylyltransferase</fullName>
    </submittedName>
</protein>
<dbReference type="PANTHER" id="PTHR22572">
    <property type="entry name" value="SUGAR-1-PHOSPHATE GUANYL TRANSFERASE"/>
    <property type="match status" value="1"/>
</dbReference>
<keyword evidence="4" id="KW-0548">Nucleotidyltransferase</keyword>
<dbReference type="Proteomes" id="UP000217144">
    <property type="component" value="Chromosome"/>
</dbReference>
<evidence type="ECO:0000259" key="3">
    <source>
        <dbReference type="Pfam" id="PF25087"/>
    </source>
</evidence>
<keyword evidence="4" id="KW-0808">Transferase</keyword>
<dbReference type="RefSeq" id="WP_095671417.1">
    <property type="nucleotide sequence ID" value="NZ_CP016769.1"/>
</dbReference>
<comment type="similarity">
    <text evidence="1">Belongs to the transferase hexapeptide repeat family.</text>
</comment>
<dbReference type="InterPro" id="IPR050486">
    <property type="entry name" value="Mannose-1P_guanyltransferase"/>
</dbReference>
<evidence type="ECO:0000259" key="2">
    <source>
        <dbReference type="Pfam" id="PF00483"/>
    </source>
</evidence>
<name>A0AAD0E4S6_9ACTN</name>